<dbReference type="GO" id="GO:0003677">
    <property type="term" value="F:DNA binding"/>
    <property type="evidence" value="ECO:0007669"/>
    <property type="project" value="InterPro"/>
</dbReference>
<evidence type="ECO:0000259" key="1">
    <source>
        <dbReference type="Pfam" id="PF04471"/>
    </source>
</evidence>
<dbReference type="AlphaFoldDB" id="X1QTJ7"/>
<dbReference type="PANTHER" id="PTHR30015:SF7">
    <property type="entry name" value="TYPE IV METHYL-DIRECTED RESTRICTION ENZYME ECOKMRR"/>
    <property type="match status" value="1"/>
</dbReference>
<dbReference type="Gene3D" id="3.40.1350.10">
    <property type="match status" value="1"/>
</dbReference>
<protein>
    <recommendedName>
        <fullName evidence="1">Restriction endonuclease type IV Mrr domain-containing protein</fullName>
    </recommendedName>
</protein>
<sequence length="152" mass="16788">EIIQQIRATSPGMFERIVVELIVKMGYGGSLKDAGDAVGGIGDEGIDGIIKEDKLGLDNIYIQAKRWKNTVGRPEIQKFAGALQGKRAKRGIFISTSDYTREAREYADNIESSIVLIDGNQLAQLMIDNDVGCSPLNTYEVKRIDGDYFVEE</sequence>
<name>X1QTJ7_9ZZZZ</name>
<dbReference type="Pfam" id="PF04471">
    <property type="entry name" value="Mrr_cat"/>
    <property type="match status" value="1"/>
</dbReference>
<dbReference type="GO" id="GO:0009307">
    <property type="term" value="P:DNA restriction-modification system"/>
    <property type="evidence" value="ECO:0007669"/>
    <property type="project" value="InterPro"/>
</dbReference>
<feature type="domain" description="Restriction endonuclease type IV Mrr" evidence="1">
    <location>
        <begin position="7"/>
        <end position="126"/>
    </location>
</feature>
<dbReference type="SUPFAM" id="SSF52980">
    <property type="entry name" value="Restriction endonuclease-like"/>
    <property type="match status" value="1"/>
</dbReference>
<gene>
    <name evidence="2" type="ORF">S12H4_06880</name>
</gene>
<dbReference type="InterPro" id="IPR011856">
    <property type="entry name" value="tRNA_endonuc-like_dom_sf"/>
</dbReference>
<dbReference type="GO" id="GO:0015666">
    <property type="term" value="F:restriction endodeoxyribonuclease activity"/>
    <property type="evidence" value="ECO:0007669"/>
    <property type="project" value="TreeGrafter"/>
</dbReference>
<feature type="non-terminal residue" evidence="2">
    <location>
        <position position="1"/>
    </location>
</feature>
<proteinExistence type="predicted"/>
<evidence type="ECO:0000313" key="2">
    <source>
        <dbReference type="EMBL" id="GAI71568.1"/>
    </source>
</evidence>
<dbReference type="PANTHER" id="PTHR30015">
    <property type="entry name" value="MRR RESTRICTION SYSTEM PROTEIN"/>
    <property type="match status" value="1"/>
</dbReference>
<organism evidence="2">
    <name type="scientific">marine sediment metagenome</name>
    <dbReference type="NCBI Taxonomy" id="412755"/>
    <lineage>
        <taxon>unclassified sequences</taxon>
        <taxon>metagenomes</taxon>
        <taxon>ecological metagenomes</taxon>
    </lineage>
</organism>
<dbReference type="EMBL" id="BARW01002478">
    <property type="protein sequence ID" value="GAI71568.1"/>
    <property type="molecule type" value="Genomic_DNA"/>
</dbReference>
<dbReference type="InterPro" id="IPR052906">
    <property type="entry name" value="Type_IV_Methyl-Rstrct_Enzyme"/>
</dbReference>
<dbReference type="InterPro" id="IPR007560">
    <property type="entry name" value="Restrct_endonuc_IV_Mrr"/>
</dbReference>
<dbReference type="InterPro" id="IPR011335">
    <property type="entry name" value="Restrct_endonuc-II-like"/>
</dbReference>
<accession>X1QTJ7</accession>
<comment type="caution">
    <text evidence="2">The sequence shown here is derived from an EMBL/GenBank/DDBJ whole genome shotgun (WGS) entry which is preliminary data.</text>
</comment>
<reference evidence="2" key="1">
    <citation type="journal article" date="2014" name="Front. Microbiol.">
        <title>High frequency of phylogenetically diverse reductive dehalogenase-homologous genes in deep subseafloor sedimentary metagenomes.</title>
        <authorList>
            <person name="Kawai M."/>
            <person name="Futagami T."/>
            <person name="Toyoda A."/>
            <person name="Takaki Y."/>
            <person name="Nishi S."/>
            <person name="Hori S."/>
            <person name="Arai W."/>
            <person name="Tsubouchi T."/>
            <person name="Morono Y."/>
            <person name="Uchiyama I."/>
            <person name="Ito T."/>
            <person name="Fujiyama A."/>
            <person name="Inagaki F."/>
            <person name="Takami H."/>
        </authorList>
    </citation>
    <scope>NUCLEOTIDE SEQUENCE</scope>
    <source>
        <strain evidence="2">Expedition CK06-06</strain>
    </source>
</reference>